<protein>
    <submittedName>
        <fullName evidence="13">Energy transducer TonB</fullName>
    </submittedName>
</protein>
<keyword evidence="8 11" id="KW-1133">Transmembrane helix</keyword>
<keyword evidence="7" id="KW-0653">Protein transport</keyword>
<dbReference type="EMBL" id="JBHTIF010000003">
    <property type="protein sequence ID" value="MFD0726867.1"/>
    <property type="molecule type" value="Genomic_DNA"/>
</dbReference>
<evidence type="ECO:0000313" key="14">
    <source>
        <dbReference type="Proteomes" id="UP001597110"/>
    </source>
</evidence>
<keyword evidence="9 11" id="KW-0472">Membrane</keyword>
<evidence type="ECO:0000256" key="1">
    <source>
        <dbReference type="ARBA" id="ARBA00004383"/>
    </source>
</evidence>
<feature type="compositionally biased region" description="Low complexity" evidence="10">
    <location>
        <begin position="73"/>
        <end position="82"/>
    </location>
</feature>
<evidence type="ECO:0000259" key="12">
    <source>
        <dbReference type="PROSITE" id="PS52015"/>
    </source>
</evidence>
<evidence type="ECO:0000256" key="11">
    <source>
        <dbReference type="SAM" id="Phobius"/>
    </source>
</evidence>
<evidence type="ECO:0000313" key="13">
    <source>
        <dbReference type="EMBL" id="MFD0726867.1"/>
    </source>
</evidence>
<dbReference type="RefSeq" id="WP_386825095.1">
    <property type="nucleotide sequence ID" value="NZ_JBHTIF010000003.1"/>
</dbReference>
<dbReference type="PROSITE" id="PS52015">
    <property type="entry name" value="TONB_CTD"/>
    <property type="match status" value="1"/>
</dbReference>
<sequence length="209" mass="22332">MSTPHPSHSQAPRLGLSRRALLLIAGGFGLGLLLFLLLWLDMRDNGNFYRATDKPEAVDGQVFEPLPVPMAPGERSASGLSEAAEEAARRPKPAPPPAQIAGPTEAPSPADTNAPPPRSTSDVAPGLPVPVSRVQPDYPSDAMRRNESGTVTVRITVGSDGKPDDVEVVRSSRSRALDRAATQAAKRWRFRPGQAGSVEVPFEFKLDAR</sequence>
<keyword evidence="3" id="KW-0813">Transport</keyword>
<evidence type="ECO:0000256" key="8">
    <source>
        <dbReference type="ARBA" id="ARBA00022989"/>
    </source>
</evidence>
<dbReference type="InterPro" id="IPR006260">
    <property type="entry name" value="TonB/TolA_C"/>
</dbReference>
<keyword evidence="5" id="KW-0997">Cell inner membrane</keyword>
<evidence type="ECO:0000256" key="3">
    <source>
        <dbReference type="ARBA" id="ARBA00022448"/>
    </source>
</evidence>
<dbReference type="PANTHER" id="PTHR33446:SF2">
    <property type="entry name" value="PROTEIN TONB"/>
    <property type="match status" value="1"/>
</dbReference>
<name>A0ABW2YGK7_9GAMM</name>
<feature type="domain" description="TonB C-terminal" evidence="12">
    <location>
        <begin position="123"/>
        <end position="209"/>
    </location>
</feature>
<evidence type="ECO:0000256" key="10">
    <source>
        <dbReference type="SAM" id="MobiDB-lite"/>
    </source>
</evidence>
<evidence type="ECO:0000256" key="6">
    <source>
        <dbReference type="ARBA" id="ARBA00022692"/>
    </source>
</evidence>
<organism evidence="13 14">
    <name type="scientific">Lysobacter brunescens</name>
    <dbReference type="NCBI Taxonomy" id="262323"/>
    <lineage>
        <taxon>Bacteria</taxon>
        <taxon>Pseudomonadati</taxon>
        <taxon>Pseudomonadota</taxon>
        <taxon>Gammaproteobacteria</taxon>
        <taxon>Lysobacterales</taxon>
        <taxon>Lysobacteraceae</taxon>
        <taxon>Lysobacter</taxon>
    </lineage>
</organism>
<dbReference type="SUPFAM" id="SSF74653">
    <property type="entry name" value="TolA/TonB C-terminal domain"/>
    <property type="match status" value="1"/>
</dbReference>
<accession>A0ABW2YGK7</accession>
<evidence type="ECO:0000256" key="4">
    <source>
        <dbReference type="ARBA" id="ARBA00022475"/>
    </source>
</evidence>
<dbReference type="Proteomes" id="UP001597110">
    <property type="component" value="Unassembled WGS sequence"/>
</dbReference>
<evidence type="ECO:0000256" key="5">
    <source>
        <dbReference type="ARBA" id="ARBA00022519"/>
    </source>
</evidence>
<comment type="similarity">
    <text evidence="2">Belongs to the TonB family.</text>
</comment>
<gene>
    <name evidence="13" type="ORF">ACFQ0E_14815</name>
</gene>
<comment type="caution">
    <text evidence="13">The sequence shown here is derived from an EMBL/GenBank/DDBJ whole genome shotgun (WGS) entry which is preliminary data.</text>
</comment>
<dbReference type="Gene3D" id="3.30.2420.10">
    <property type="entry name" value="TonB"/>
    <property type="match status" value="1"/>
</dbReference>
<proteinExistence type="inferred from homology"/>
<keyword evidence="6 11" id="KW-0812">Transmembrane</keyword>
<keyword evidence="14" id="KW-1185">Reference proteome</keyword>
<evidence type="ECO:0000256" key="9">
    <source>
        <dbReference type="ARBA" id="ARBA00023136"/>
    </source>
</evidence>
<evidence type="ECO:0000256" key="2">
    <source>
        <dbReference type="ARBA" id="ARBA00006555"/>
    </source>
</evidence>
<dbReference type="NCBIfam" id="TIGR01352">
    <property type="entry name" value="tonB_Cterm"/>
    <property type="match status" value="1"/>
</dbReference>
<keyword evidence="4" id="KW-1003">Cell membrane</keyword>
<evidence type="ECO:0000256" key="7">
    <source>
        <dbReference type="ARBA" id="ARBA00022927"/>
    </source>
</evidence>
<feature type="transmembrane region" description="Helical" evidence="11">
    <location>
        <begin position="20"/>
        <end position="40"/>
    </location>
</feature>
<dbReference type="PANTHER" id="PTHR33446">
    <property type="entry name" value="PROTEIN TONB-RELATED"/>
    <property type="match status" value="1"/>
</dbReference>
<dbReference type="InterPro" id="IPR037682">
    <property type="entry name" value="TonB_C"/>
</dbReference>
<reference evidence="14" key="1">
    <citation type="journal article" date="2019" name="Int. J. Syst. Evol. Microbiol.">
        <title>The Global Catalogue of Microorganisms (GCM) 10K type strain sequencing project: providing services to taxonomists for standard genome sequencing and annotation.</title>
        <authorList>
            <consortium name="The Broad Institute Genomics Platform"/>
            <consortium name="The Broad Institute Genome Sequencing Center for Infectious Disease"/>
            <person name="Wu L."/>
            <person name="Ma J."/>
        </authorList>
    </citation>
    <scope>NUCLEOTIDE SEQUENCE [LARGE SCALE GENOMIC DNA]</scope>
    <source>
        <strain evidence="14">CCUG 55585</strain>
    </source>
</reference>
<dbReference type="InterPro" id="IPR051045">
    <property type="entry name" value="TonB-dependent_transducer"/>
</dbReference>
<comment type="subcellular location">
    <subcellularLocation>
        <location evidence="1">Cell inner membrane</location>
        <topology evidence="1">Single-pass membrane protein</topology>
        <orientation evidence="1">Periplasmic side</orientation>
    </subcellularLocation>
</comment>
<feature type="region of interest" description="Disordered" evidence="10">
    <location>
        <begin position="63"/>
        <end position="149"/>
    </location>
</feature>
<dbReference type="Pfam" id="PF03544">
    <property type="entry name" value="TonB_C"/>
    <property type="match status" value="1"/>
</dbReference>